<dbReference type="AlphaFoldDB" id="A0A8H7CNM7"/>
<accession>A0A8H7CNM7</accession>
<dbReference type="InterPro" id="IPR032675">
    <property type="entry name" value="LRR_dom_sf"/>
</dbReference>
<dbReference type="SUPFAM" id="SSF52047">
    <property type="entry name" value="RNI-like"/>
    <property type="match status" value="1"/>
</dbReference>
<evidence type="ECO:0000313" key="1">
    <source>
        <dbReference type="EMBL" id="KAF7344424.1"/>
    </source>
</evidence>
<reference evidence="1" key="1">
    <citation type="submission" date="2020-05" db="EMBL/GenBank/DDBJ databases">
        <title>Mycena genomes resolve the evolution of fungal bioluminescence.</title>
        <authorList>
            <person name="Tsai I.J."/>
        </authorList>
    </citation>
    <scope>NUCLEOTIDE SEQUENCE</scope>
    <source>
        <strain evidence="1">160909Yilan</strain>
    </source>
</reference>
<proteinExistence type="predicted"/>
<protein>
    <recommendedName>
        <fullName evidence="3">F-box domain-containing protein</fullName>
    </recommendedName>
</protein>
<keyword evidence="2" id="KW-1185">Reference proteome</keyword>
<sequence>MPADPIGPFEFIGTNSLRRLECEYMGSIYDCPVSWGTLTHLTASNVECTLPDLNTLLRMLRRCPQLETCELKFGVFRLSHSAIIRVDYDPLSLPHLRHLFIKHPIYFPDDGTQFLHNLALPALRSFQCEFFADALPTGPLQFLFPSSMDRLECLKVKIKRCPSELLLTALAAMPFLGELHLIGEPVTPERRRDPHFLTHLMPGAADAESALCPRLWSVELSEFTAVGDSTIFEFVLSRTDERVEALHASKASQLRDVVQLRRFTCRLQREMYRNILPNLEGTGCVVELKYEQQKQRQFVLGKGGVRIQVVPSEAI</sequence>
<evidence type="ECO:0008006" key="3">
    <source>
        <dbReference type="Google" id="ProtNLM"/>
    </source>
</evidence>
<name>A0A8H7CNM7_9AGAR</name>
<gene>
    <name evidence="1" type="ORF">MSAN_01923600</name>
</gene>
<organism evidence="1 2">
    <name type="scientific">Mycena sanguinolenta</name>
    <dbReference type="NCBI Taxonomy" id="230812"/>
    <lineage>
        <taxon>Eukaryota</taxon>
        <taxon>Fungi</taxon>
        <taxon>Dikarya</taxon>
        <taxon>Basidiomycota</taxon>
        <taxon>Agaricomycotina</taxon>
        <taxon>Agaricomycetes</taxon>
        <taxon>Agaricomycetidae</taxon>
        <taxon>Agaricales</taxon>
        <taxon>Marasmiineae</taxon>
        <taxon>Mycenaceae</taxon>
        <taxon>Mycena</taxon>
    </lineage>
</organism>
<dbReference type="OrthoDB" id="3063971at2759"/>
<dbReference type="Gene3D" id="3.80.10.10">
    <property type="entry name" value="Ribonuclease Inhibitor"/>
    <property type="match status" value="1"/>
</dbReference>
<dbReference type="Proteomes" id="UP000623467">
    <property type="component" value="Unassembled WGS sequence"/>
</dbReference>
<dbReference type="EMBL" id="JACAZH010000021">
    <property type="protein sequence ID" value="KAF7344424.1"/>
    <property type="molecule type" value="Genomic_DNA"/>
</dbReference>
<comment type="caution">
    <text evidence="1">The sequence shown here is derived from an EMBL/GenBank/DDBJ whole genome shotgun (WGS) entry which is preliminary data.</text>
</comment>
<evidence type="ECO:0000313" key="2">
    <source>
        <dbReference type="Proteomes" id="UP000623467"/>
    </source>
</evidence>